<dbReference type="Proteomes" id="UP000215127">
    <property type="component" value="Chromosome 6"/>
</dbReference>
<gene>
    <name evidence="1" type="ORF">ZT3D7_G6565</name>
</gene>
<proteinExistence type="predicted"/>
<dbReference type="AlphaFoldDB" id="A0A1X7RVE5"/>
<accession>A0A1X7RVE5</accession>
<name>A0A1X7RVE5_ZYMT9</name>
<keyword evidence="2" id="KW-1185">Reference proteome</keyword>
<dbReference type="SUPFAM" id="SSF144232">
    <property type="entry name" value="HIT/MYND zinc finger-like"/>
    <property type="match status" value="2"/>
</dbReference>
<protein>
    <recommendedName>
        <fullName evidence="3">Suppressor of anucleate metulae protein B</fullName>
    </recommendedName>
</protein>
<evidence type="ECO:0000313" key="1">
    <source>
        <dbReference type="EMBL" id="SMQ51412.1"/>
    </source>
</evidence>
<evidence type="ECO:0008006" key="3">
    <source>
        <dbReference type="Google" id="ProtNLM"/>
    </source>
</evidence>
<dbReference type="Gene3D" id="6.10.140.2220">
    <property type="match status" value="2"/>
</dbReference>
<dbReference type="EMBL" id="LT853697">
    <property type="protein sequence ID" value="SMQ51412.1"/>
    <property type="molecule type" value="Genomic_DNA"/>
</dbReference>
<evidence type="ECO:0000313" key="2">
    <source>
        <dbReference type="Proteomes" id="UP000215127"/>
    </source>
</evidence>
<sequence>MPTAMGPCVNCAKAARIKCAHCDDGDSFTAYCGTKCLKKHQAKHQEVCKEKKKVQSAKALVPSEHATKAIVPSEEHANDDDGGCTACGKAQPKLTCLRCTDDVVHYCNESCHDAYIKKHKLVCVAQRLRKQAAEEGGHAILDNPAWDGVFGNVIFG</sequence>
<organism evidence="1 2">
    <name type="scientific">Zymoseptoria tritici (strain ST99CH_3D7)</name>
    <dbReference type="NCBI Taxonomy" id="1276538"/>
    <lineage>
        <taxon>Eukaryota</taxon>
        <taxon>Fungi</taxon>
        <taxon>Dikarya</taxon>
        <taxon>Ascomycota</taxon>
        <taxon>Pezizomycotina</taxon>
        <taxon>Dothideomycetes</taxon>
        <taxon>Dothideomycetidae</taxon>
        <taxon>Mycosphaerellales</taxon>
        <taxon>Mycosphaerellaceae</taxon>
        <taxon>Zymoseptoria</taxon>
    </lineage>
</organism>
<reference evidence="1 2" key="1">
    <citation type="submission" date="2016-06" db="EMBL/GenBank/DDBJ databases">
        <authorList>
            <person name="Kjaerup R.B."/>
            <person name="Dalgaard T.S."/>
            <person name="Juul-Madsen H.R."/>
        </authorList>
    </citation>
    <scope>NUCLEOTIDE SEQUENCE [LARGE SCALE GENOMIC DNA]</scope>
</reference>